<keyword evidence="4" id="KW-1185">Reference proteome</keyword>
<dbReference type="RefSeq" id="WP_152837712.1">
    <property type="nucleotide sequence ID" value="NZ_WHUG01000003.1"/>
</dbReference>
<dbReference type="EMBL" id="WHUG01000003">
    <property type="protein sequence ID" value="MQA38295.1"/>
    <property type="molecule type" value="Genomic_DNA"/>
</dbReference>
<keyword evidence="1" id="KW-0732">Signal</keyword>
<dbReference type="Pfam" id="PF12697">
    <property type="entry name" value="Abhydrolase_6"/>
    <property type="match status" value="1"/>
</dbReference>
<name>A0A6A7MZX7_9BURK</name>
<dbReference type="PANTHER" id="PTHR37017">
    <property type="entry name" value="AB HYDROLASE-1 DOMAIN-CONTAINING PROTEIN-RELATED"/>
    <property type="match status" value="1"/>
</dbReference>
<dbReference type="PANTHER" id="PTHR37017:SF11">
    <property type="entry name" value="ESTERASE_LIPASE_THIOESTERASE DOMAIN-CONTAINING PROTEIN"/>
    <property type="match status" value="1"/>
</dbReference>
<reference evidence="3 4" key="1">
    <citation type="submission" date="2019-10" db="EMBL/GenBank/DDBJ databases">
        <title>Two novel species isolated from a subtropical stream in China.</title>
        <authorList>
            <person name="Lu H."/>
        </authorList>
    </citation>
    <scope>NUCLEOTIDE SEQUENCE [LARGE SCALE GENOMIC DNA]</scope>
    <source>
        <strain evidence="3 4">FT29W</strain>
    </source>
</reference>
<dbReference type="GO" id="GO:0016787">
    <property type="term" value="F:hydrolase activity"/>
    <property type="evidence" value="ECO:0007669"/>
    <property type="project" value="UniProtKB-KW"/>
</dbReference>
<gene>
    <name evidence="3" type="ORF">GEV02_09060</name>
</gene>
<organism evidence="3 4">
    <name type="scientific">Rugamonas aquatica</name>
    <dbReference type="NCBI Taxonomy" id="2743357"/>
    <lineage>
        <taxon>Bacteria</taxon>
        <taxon>Pseudomonadati</taxon>
        <taxon>Pseudomonadota</taxon>
        <taxon>Betaproteobacteria</taxon>
        <taxon>Burkholderiales</taxon>
        <taxon>Oxalobacteraceae</taxon>
        <taxon>Telluria group</taxon>
        <taxon>Rugamonas</taxon>
    </lineage>
</organism>
<feature type="chain" id="PRO_5025358982" evidence="1">
    <location>
        <begin position="20"/>
        <end position="248"/>
    </location>
</feature>
<evidence type="ECO:0000313" key="4">
    <source>
        <dbReference type="Proteomes" id="UP000440498"/>
    </source>
</evidence>
<dbReference type="InterPro" id="IPR052897">
    <property type="entry name" value="Sec-Metab_Biosynth_Hydrolase"/>
</dbReference>
<dbReference type="Proteomes" id="UP000440498">
    <property type="component" value="Unassembled WGS sequence"/>
</dbReference>
<dbReference type="Gene3D" id="3.40.50.1820">
    <property type="entry name" value="alpha/beta hydrolase"/>
    <property type="match status" value="1"/>
</dbReference>
<evidence type="ECO:0000256" key="1">
    <source>
        <dbReference type="SAM" id="SignalP"/>
    </source>
</evidence>
<sequence>MKRTLIATALLASAFAAQAAAPATDTTVVLVHGAFADGSSWDKIIPLLQAKGLKVVAVQNPLSSLADDVAATQRVVDAQTGKVVLVGHSWGGTVITQAGTSDKIKALVYVAAFAPSEGEATANLGKDYAVPPGIATLQADAAGYLWLPTDSVAKNFAPDVPPATAALIAATQGPINAKAFGDVTTVAAWKTKPNYYIAAANDRMIAPALQQAFAKKLNATTVTLKTSHVPMVSQPAKVAEVIIAAAQR</sequence>
<feature type="signal peptide" evidence="1">
    <location>
        <begin position="1"/>
        <end position="19"/>
    </location>
</feature>
<dbReference type="SUPFAM" id="SSF53474">
    <property type="entry name" value="alpha/beta-Hydrolases"/>
    <property type="match status" value="1"/>
</dbReference>
<comment type="caution">
    <text evidence="3">The sequence shown here is derived from an EMBL/GenBank/DDBJ whole genome shotgun (WGS) entry which is preliminary data.</text>
</comment>
<evidence type="ECO:0000313" key="3">
    <source>
        <dbReference type="EMBL" id="MQA38295.1"/>
    </source>
</evidence>
<dbReference type="InterPro" id="IPR029058">
    <property type="entry name" value="AB_hydrolase_fold"/>
</dbReference>
<feature type="domain" description="AB hydrolase-1" evidence="2">
    <location>
        <begin position="28"/>
        <end position="241"/>
    </location>
</feature>
<keyword evidence="3" id="KW-0378">Hydrolase</keyword>
<proteinExistence type="predicted"/>
<dbReference type="AlphaFoldDB" id="A0A6A7MZX7"/>
<evidence type="ECO:0000259" key="2">
    <source>
        <dbReference type="Pfam" id="PF12697"/>
    </source>
</evidence>
<accession>A0A6A7MZX7</accession>
<protein>
    <submittedName>
        <fullName evidence="3">Alpha/beta fold hydrolase</fullName>
    </submittedName>
</protein>
<dbReference type="InterPro" id="IPR000073">
    <property type="entry name" value="AB_hydrolase_1"/>
</dbReference>